<proteinExistence type="predicted"/>
<name>A0A7W6H301_9HYPH</name>
<protein>
    <submittedName>
        <fullName evidence="1">Uncharacterized protein</fullName>
    </submittedName>
</protein>
<comment type="caution">
    <text evidence="1">The sequence shown here is derived from an EMBL/GenBank/DDBJ whole genome shotgun (WGS) entry which is preliminary data.</text>
</comment>
<dbReference type="Proteomes" id="UP000542776">
    <property type="component" value="Unassembled WGS sequence"/>
</dbReference>
<evidence type="ECO:0000313" key="1">
    <source>
        <dbReference type="EMBL" id="MBB3997205.1"/>
    </source>
</evidence>
<gene>
    <name evidence="1" type="ORF">GGR04_001026</name>
</gene>
<sequence length="71" mass="7949">MSGEMRIILGANAGLDCDHERFVLAIPDGSPLSISDRTWVARRMMQRDRSLSPAALRSAVEQYERELMEAA</sequence>
<dbReference type="EMBL" id="JACIEK010000001">
    <property type="protein sequence ID" value="MBB3997205.1"/>
    <property type="molecule type" value="Genomic_DNA"/>
</dbReference>
<accession>A0A7W6H301</accession>
<evidence type="ECO:0000313" key="2">
    <source>
        <dbReference type="Proteomes" id="UP000542776"/>
    </source>
</evidence>
<organism evidence="1 2">
    <name type="scientific">Aureimonas pseudogalii</name>
    <dbReference type="NCBI Taxonomy" id="1744844"/>
    <lineage>
        <taxon>Bacteria</taxon>
        <taxon>Pseudomonadati</taxon>
        <taxon>Pseudomonadota</taxon>
        <taxon>Alphaproteobacteria</taxon>
        <taxon>Hyphomicrobiales</taxon>
        <taxon>Aurantimonadaceae</taxon>
        <taxon>Aureimonas</taxon>
    </lineage>
</organism>
<dbReference type="AlphaFoldDB" id="A0A7W6H301"/>
<reference evidence="1 2" key="1">
    <citation type="submission" date="2020-08" db="EMBL/GenBank/DDBJ databases">
        <title>Genomic Encyclopedia of Type Strains, Phase IV (KMG-IV): sequencing the most valuable type-strain genomes for metagenomic binning, comparative biology and taxonomic classification.</title>
        <authorList>
            <person name="Goeker M."/>
        </authorList>
    </citation>
    <scope>NUCLEOTIDE SEQUENCE [LARGE SCALE GENOMIC DNA]</scope>
    <source>
        <strain evidence="1 2">DSM 102238</strain>
    </source>
</reference>
<dbReference type="RefSeq" id="WP_183198486.1">
    <property type="nucleotide sequence ID" value="NZ_JACIEK010000001.1"/>
</dbReference>
<keyword evidence="2" id="KW-1185">Reference proteome</keyword>